<dbReference type="SUPFAM" id="SSF56024">
    <property type="entry name" value="Phospholipase D/nuclease"/>
    <property type="match status" value="2"/>
</dbReference>
<dbReference type="PROSITE" id="PS50035">
    <property type="entry name" value="PLD"/>
    <property type="match status" value="2"/>
</dbReference>
<proteinExistence type="predicted"/>
<name>A0A3C1KTL1_9GAMM</name>
<dbReference type="Pfam" id="PF13091">
    <property type="entry name" value="PLDc_2"/>
    <property type="match status" value="2"/>
</dbReference>
<gene>
    <name evidence="2" type="ORF">DCP75_19665</name>
</gene>
<dbReference type="STRING" id="1121937.GCA_000423125_00936"/>
<comment type="caution">
    <text evidence="2">The sequence shown here is derived from an EMBL/GenBank/DDBJ whole genome shotgun (WGS) entry which is preliminary data.</text>
</comment>
<evidence type="ECO:0000313" key="2">
    <source>
        <dbReference type="EMBL" id="HAN29891.1"/>
    </source>
</evidence>
<reference evidence="2 3" key="1">
    <citation type="journal article" date="2018" name="Nat. Biotechnol.">
        <title>A standardized bacterial taxonomy based on genome phylogeny substantially revises the tree of life.</title>
        <authorList>
            <person name="Parks D.H."/>
            <person name="Chuvochina M."/>
            <person name="Waite D.W."/>
            <person name="Rinke C."/>
            <person name="Skarshewski A."/>
            <person name="Chaumeil P.A."/>
            <person name="Hugenholtz P."/>
        </authorList>
    </citation>
    <scope>NUCLEOTIDE SEQUENCE [LARGE SCALE GENOMIC DNA]</scope>
    <source>
        <strain evidence="2">UBA9158</strain>
    </source>
</reference>
<dbReference type="PANTHER" id="PTHR21248:SF22">
    <property type="entry name" value="PHOSPHOLIPASE D"/>
    <property type="match status" value="1"/>
</dbReference>
<dbReference type="SMART" id="SM00155">
    <property type="entry name" value="PLDc"/>
    <property type="match status" value="2"/>
</dbReference>
<feature type="domain" description="PLD phosphodiesterase" evidence="1">
    <location>
        <begin position="127"/>
        <end position="154"/>
    </location>
</feature>
<protein>
    <submittedName>
        <fullName evidence="2">Cardiolipin synthase B</fullName>
    </submittedName>
</protein>
<feature type="domain" description="PLD phosphodiesterase" evidence="1">
    <location>
        <begin position="306"/>
        <end position="333"/>
    </location>
</feature>
<dbReference type="Proteomes" id="UP000259273">
    <property type="component" value="Unassembled WGS sequence"/>
</dbReference>
<sequence>MVDPVPEQHALPAVAREVSKLLGLPVQSGHGMDVLINGDEIFPAMLQAIAGARREICFETFIYWSGDIAQRFASALSDAERRGVSVYVLLDWWGAQEMDEHLIEQMRDAGVLVRHFNPLRWWQLQRMNYRTHRKILVVDEEVAFTGGVGIAEEWCGNARGPHEWYDLHYRMTGPAVGEMRAAFAEVWSEVLQQPCLPAASTLSSSPKQAGGDAAQVLSSAPRSGSERVYELFRYAIESATDSFLVITAYFVPDRETIAALIAAVKRGVSVQVMVPGPHIDSQVVRYSSRSSWGELLQAGVRIHVFTPTMLHAKATIVDSEWVIVGSANFDNRSFALNDEILVNVFSDAFAAAHSAIFRENLVRCEALDYDRWRKRGALTRVKEFFSDLLRPQL</sequence>
<dbReference type="PANTHER" id="PTHR21248">
    <property type="entry name" value="CARDIOLIPIN SYNTHASE"/>
    <property type="match status" value="1"/>
</dbReference>
<dbReference type="Gene3D" id="3.30.870.10">
    <property type="entry name" value="Endonuclease Chain A"/>
    <property type="match status" value="2"/>
</dbReference>
<dbReference type="GO" id="GO:0032049">
    <property type="term" value="P:cardiolipin biosynthetic process"/>
    <property type="evidence" value="ECO:0007669"/>
    <property type="project" value="UniProtKB-ARBA"/>
</dbReference>
<dbReference type="GO" id="GO:0008808">
    <property type="term" value="F:cardiolipin synthase activity"/>
    <property type="evidence" value="ECO:0007669"/>
    <property type="project" value="TreeGrafter"/>
</dbReference>
<evidence type="ECO:0000259" key="1">
    <source>
        <dbReference type="PROSITE" id="PS50035"/>
    </source>
</evidence>
<dbReference type="InterPro" id="IPR001736">
    <property type="entry name" value="PLipase_D/transphosphatidylase"/>
</dbReference>
<dbReference type="EMBL" id="DMND01000267">
    <property type="protein sequence ID" value="HAN29891.1"/>
    <property type="molecule type" value="Genomic_DNA"/>
</dbReference>
<dbReference type="CDD" id="cd09110">
    <property type="entry name" value="PLDc_CLS_1"/>
    <property type="match status" value="1"/>
</dbReference>
<accession>A0A3C1KTL1</accession>
<organism evidence="2 3">
    <name type="scientific">Haliea salexigens</name>
    <dbReference type="NCBI Taxonomy" id="287487"/>
    <lineage>
        <taxon>Bacteria</taxon>
        <taxon>Pseudomonadati</taxon>
        <taxon>Pseudomonadota</taxon>
        <taxon>Gammaproteobacteria</taxon>
        <taxon>Cellvibrionales</taxon>
        <taxon>Halieaceae</taxon>
        <taxon>Haliea</taxon>
    </lineage>
</organism>
<evidence type="ECO:0000313" key="3">
    <source>
        <dbReference type="Proteomes" id="UP000259273"/>
    </source>
</evidence>
<dbReference type="CDD" id="cd09159">
    <property type="entry name" value="PLDc_ybhO_like_2"/>
    <property type="match status" value="1"/>
</dbReference>
<dbReference type="AlphaFoldDB" id="A0A3C1KTL1"/>
<dbReference type="GO" id="GO:0016020">
    <property type="term" value="C:membrane"/>
    <property type="evidence" value="ECO:0007669"/>
    <property type="project" value="TreeGrafter"/>
</dbReference>
<dbReference type="InterPro" id="IPR025202">
    <property type="entry name" value="PLD-like_dom"/>
</dbReference>